<protein>
    <submittedName>
        <fullName evidence="4">(Mediterranean fruit fly) hypothetical protein</fullName>
    </submittedName>
</protein>
<dbReference type="Proteomes" id="UP000606786">
    <property type="component" value="Unassembled WGS sequence"/>
</dbReference>
<feature type="domain" description="KNTC1 first ARM-repeats" evidence="3">
    <location>
        <begin position="90"/>
        <end position="320"/>
    </location>
</feature>
<comment type="caution">
    <text evidence="4">The sequence shown here is derived from an EMBL/GenBank/DDBJ whole genome shotgun (WGS) entry which is preliminary data.</text>
</comment>
<evidence type="ECO:0000313" key="5">
    <source>
        <dbReference type="Proteomes" id="UP000606786"/>
    </source>
</evidence>
<sequence>MENSDENIDLLVLAKTMEDGSEHLVKFVEYPSFKCNGELEVSENAWLVQQPKSSANLYYLSGRELNEINYPTAIEMVLVSETHPSERFKKLISKGLLEEAEIFGRQFELCLQPIYEAKAKKLLLTLTTLSENNPELLEKTFQQLLDIIKNIESSDFFRNNRMINMPSRHTLERYLQEMLKHLKEENDEMHILEINEQLRRLETLAIIDPYEVNTEWSKFVYHTNLAQKIVSLFKTNMPAACLIWKRHTSAIITHLNEKEICQLPALIPNHTEPFHIVQWLRQFVPTISKTHPKLTPYLAEWSIQKTRALQYAEHWPEIGLEFASKVAEVFEQIQFMYCDVRRQHERNITKLRDLVNALEDLSVLKKRYNVIFTLDHYLKDSIDETALLILQRVHLDNLKSLVNDFLYPIFQEKGQTPVEAIRQYISLLVLNRNSLSTWLERSVACIELLHNEDDRLECALLVLKNAPVPWPEVVSPLLKLRYSTHPIAEKINTEYEFQVIKNMRGKYGWPADSDIINNMELFMFRVCKLQLPDMLDDVRILIKAAPEIAVTANANCCYQLVRKKKPELAYEYFKSLSNEKNDKTRITVIDILMDMLEEPTTTMNDEAIEEEKNLIEFLKLIVPHAKCQSLEKRLRIIQQRFVLCHKFRLKVSSASELVAQTQRLQLLDRGIECIMDRSQATVNVPRFIVSEVGELCAALQLEKVYGVLQISRRIHCLPLTSALAYAVLQLVDCTKENKDDFIGLALELLTQQILALRNSKGAIAINAPEENADVLAFPLVSELLMKASLKDIRKLCELSELLKYVQLAANSYAVDALENLYVEREREVNENICKSLDIAEITLADTTLNFSAAHMNGSFNDKQQEIARKRYSVSVFDQIDVQLEQPHKKSNNIELTSVMKFVARSILLLITETKPTNSMLLQLRTMLGDDIEKDAVVDDFFNSLEQLAKAKMHDIWYVMVQYILDYQKLHGFNVISTDFVSYHLSRVFKNVMLNRDVNFIDLFVMLIADKNKESILDMLSKDLKTDQQRLNLLTLSEMYNVHLSAHSQVEEIRNKRLKQFYYMELCKLDSSIKGKFNVETDNIQNLLKIFHNKELDVKWLERMSRDFNLDYQQMLITQVTSILVGQELKYEVQTDAFAEEELVVLSTVSDIRNLCQPYLHAIKNVDLLTTKLLQLIDEINIYFYELYLYIIELLAFFDKMPKEMEIWRRILQFLQHKMIKRRRNRPGPLETDMWLHSQSEMGVMPKIARFRLPFKPLIEQPLKDILDNELSVDNCESWFPLMQTHTMLKGSTDVAKVRDYLCMSAVKNSISEYKAKNESETWHLQPTNNAFLQSILRLVKHVTNPSKVFMILYFVANYAPDGADQVEASYECYKYALEHGDVITNEKYQDQLIKIKRKYPILKTQHLLYIYGLTDDKLLQLAEAPKELIYNLYHHELILKSSKSDIHTVAKEIAQLHNLNLETMQLQLLQKWLSFSTDSGNQNMLEETFLDDHNPDELNVKNEGNAAENITRANYILNSWPTKQAIDFLVSHIFPADGSVSTSKQLQMYECFSKLNDGSESFKSVLSQKQYITIKCVHELKQLGYNLSLEKFTSCNKIDILKTIWQRNAQNPHTLEILANICLGFDIYHSKIWNGILKRMAMFNMVRELNALVDVLSCEPKVLYTEGLQVAWECVLWQPFKAASPVRSFEQEETLQKTLFRLQSCPIVHKLNLIELAELCINLERPHMAAVAMALCRDELKREEIKKLILPKKSEQMAKDILELEDAGLLSVILSFAQKELGL</sequence>
<dbReference type="OrthoDB" id="343783at2759"/>
<dbReference type="InterPro" id="IPR019527">
    <property type="entry name" value="RZZ-complex_KNTC1/ROD_C"/>
</dbReference>
<keyword evidence="5" id="KW-1185">Reference proteome</keyword>
<dbReference type="InterPro" id="IPR055403">
    <property type="entry name" value="ARM_KNTC1_1st"/>
</dbReference>
<dbReference type="Pfam" id="PF10493">
    <property type="entry name" value="Rod_C"/>
    <property type="match status" value="1"/>
</dbReference>
<dbReference type="GO" id="GO:0005828">
    <property type="term" value="C:kinetochore microtubule"/>
    <property type="evidence" value="ECO:0007669"/>
    <property type="project" value="TreeGrafter"/>
</dbReference>
<gene>
    <name evidence="4" type="ORF">CCAP1982_LOCUS262</name>
</gene>
<name>A0A811U1H2_CERCA</name>
<proteinExistence type="predicted"/>
<evidence type="ECO:0000259" key="1">
    <source>
        <dbReference type="Pfam" id="PF10493"/>
    </source>
</evidence>
<dbReference type="PANTHER" id="PTHR15688">
    <property type="entry name" value="KINETOCHORE-ASSOCIATED PROTEIN 1"/>
    <property type="match status" value="1"/>
</dbReference>
<feature type="domain" description="Rod N-terminal" evidence="2">
    <location>
        <begin position="1"/>
        <end position="84"/>
    </location>
</feature>
<dbReference type="InterPro" id="IPR057303">
    <property type="entry name" value="Rod_N"/>
</dbReference>
<dbReference type="InterPro" id="IPR052802">
    <property type="entry name" value="KNTC1"/>
</dbReference>
<dbReference type="GO" id="GO:0031267">
    <property type="term" value="F:small GTPase binding"/>
    <property type="evidence" value="ECO:0007669"/>
    <property type="project" value="TreeGrafter"/>
</dbReference>
<evidence type="ECO:0000313" key="4">
    <source>
        <dbReference type="EMBL" id="CAD6991333.1"/>
    </source>
</evidence>
<dbReference type="GO" id="GO:0007094">
    <property type="term" value="P:mitotic spindle assembly checkpoint signaling"/>
    <property type="evidence" value="ECO:0007669"/>
    <property type="project" value="TreeGrafter"/>
</dbReference>
<dbReference type="PANTHER" id="PTHR15688:SF1">
    <property type="entry name" value="KINETOCHORE-ASSOCIATED PROTEIN 1"/>
    <property type="match status" value="1"/>
</dbReference>
<dbReference type="GO" id="GO:0000070">
    <property type="term" value="P:mitotic sister chromatid segregation"/>
    <property type="evidence" value="ECO:0007669"/>
    <property type="project" value="TreeGrafter"/>
</dbReference>
<accession>A0A811U1H2</accession>
<dbReference type="GO" id="GO:1903394">
    <property type="term" value="P:protein localization to kinetochore involved in kinetochore assembly"/>
    <property type="evidence" value="ECO:0007669"/>
    <property type="project" value="TreeGrafter"/>
</dbReference>
<evidence type="ECO:0000259" key="3">
    <source>
        <dbReference type="Pfam" id="PF24520"/>
    </source>
</evidence>
<dbReference type="EMBL" id="CAJHJT010000001">
    <property type="protein sequence ID" value="CAD6991333.1"/>
    <property type="molecule type" value="Genomic_DNA"/>
</dbReference>
<reference evidence="4" key="1">
    <citation type="submission" date="2020-11" db="EMBL/GenBank/DDBJ databases">
        <authorList>
            <person name="Whitehead M."/>
        </authorList>
    </citation>
    <scope>NUCLEOTIDE SEQUENCE</scope>
    <source>
        <strain evidence="4">EGII</strain>
    </source>
</reference>
<organism evidence="4 5">
    <name type="scientific">Ceratitis capitata</name>
    <name type="common">Mediterranean fruit fly</name>
    <name type="synonym">Tephritis capitata</name>
    <dbReference type="NCBI Taxonomy" id="7213"/>
    <lineage>
        <taxon>Eukaryota</taxon>
        <taxon>Metazoa</taxon>
        <taxon>Ecdysozoa</taxon>
        <taxon>Arthropoda</taxon>
        <taxon>Hexapoda</taxon>
        <taxon>Insecta</taxon>
        <taxon>Pterygota</taxon>
        <taxon>Neoptera</taxon>
        <taxon>Endopterygota</taxon>
        <taxon>Diptera</taxon>
        <taxon>Brachycera</taxon>
        <taxon>Muscomorpha</taxon>
        <taxon>Tephritoidea</taxon>
        <taxon>Tephritidae</taxon>
        <taxon>Ceratitis</taxon>
        <taxon>Ceratitis</taxon>
    </lineage>
</organism>
<dbReference type="Pfam" id="PF24520">
    <property type="entry name" value="ARM_KNTC1_1st"/>
    <property type="match status" value="1"/>
</dbReference>
<dbReference type="GO" id="GO:0005737">
    <property type="term" value="C:cytoplasm"/>
    <property type="evidence" value="ECO:0007669"/>
    <property type="project" value="TreeGrafter"/>
</dbReference>
<feature type="domain" description="RZZ complex subunit KNTC1/ROD C-terminal" evidence="1">
    <location>
        <begin position="1243"/>
        <end position="1777"/>
    </location>
</feature>
<evidence type="ECO:0000259" key="2">
    <source>
        <dbReference type="Pfam" id="PF24504"/>
    </source>
</evidence>
<dbReference type="Pfam" id="PF24504">
    <property type="entry name" value="Rod_N"/>
    <property type="match status" value="1"/>
</dbReference>
<dbReference type="GO" id="GO:1990423">
    <property type="term" value="C:RZZ complex"/>
    <property type="evidence" value="ECO:0007669"/>
    <property type="project" value="TreeGrafter"/>
</dbReference>